<dbReference type="KEGG" id="gsh:117363572"/>
<feature type="compositionally biased region" description="Low complexity" evidence="2">
    <location>
        <begin position="410"/>
        <end position="427"/>
    </location>
</feature>
<dbReference type="Pfam" id="PF04775">
    <property type="entry name" value="Bile_Hydr_Trans"/>
    <property type="match status" value="1"/>
</dbReference>
<dbReference type="InterPro" id="IPR016024">
    <property type="entry name" value="ARM-type_fold"/>
</dbReference>
<dbReference type="SUPFAM" id="SSF48371">
    <property type="entry name" value="ARM repeat"/>
    <property type="match status" value="1"/>
</dbReference>
<dbReference type="InterPro" id="IPR011989">
    <property type="entry name" value="ARM-like"/>
</dbReference>
<dbReference type="InterPro" id="IPR029058">
    <property type="entry name" value="AB_hydrolase_fold"/>
</dbReference>
<proteinExistence type="inferred from homology"/>
<dbReference type="Pfam" id="PF13646">
    <property type="entry name" value="HEAT_2"/>
    <property type="match status" value="2"/>
</dbReference>
<sequence>MSLSRLVRKAATGLVNRGLPSFSFVPRSASTAAALSISPSPRCLFDAPVRVQVSGLAPLQEVTLRASLTDEGGELFQSSARYRAESNGELDLSRSPALGGSYSGVEPMGWLWALTPSKPFKRLVKRDVLSPFCLQLEVFEGHGAPGKLLCKGTNERSFLREGASRIPVREGRVRATLFLPPGAGPFPGIIDISGTGGGLPEYKASLLASHGFAALALAYYGYEDLPKDMKEFHLEYFEEAVNYMLKHPQYLLLRKMPVSEKTETSSSFIRYNLPLCTGVDELSADDLRPRKISRSLLDLHKPQTKPKSTLLASQQNIVKILPSDLRFSLDVVRLKSFPSLPYKKWDAKGIYSSSHISPNFKHKRDIPKNQPKIDPPKHQPCHMKHAVPYRKQSAIKYFPNLGDSMFKTSMSDSHTSTSSFSVSSPSDADTEAPDSRTFLTQLPEASSALTKKHRERRPEINTQKPPDQHSVWYEEVLKKLTRNTAQWIVNHQMGRCATRTQLRKRYPLKHMMDLVSDATMTESDFKIGSEKELPVVKDKTSLVEEIKPETPLQIYYQGLSKYWERMTYEDPSNKNKTVEELPMKHFKLSPPIKLQDMMNPRAGKFIYTTDNSFERELYSGIGKIVYRRDATKDIITMSSHNEYIKHLQECFPMSCEQWDFRETQKGSDLKPVKGALRWTALPTPVDTLIDVNLKPSVPKIMKEEELKEMSMIVTPPEHLHIVWNMVKDWKKAWFLNVYWQDITVEKLKRDLESMNAGYKITALITCACGAIERPRHFTDTSILDDRKNLPSVQDVPQDLKPLIVASLKDINPRVRMAAAVCHYALQLENDEARDIMLDAILHGNDADSWAAAQCLATEGNATSPVVKRILKQLFYVREESRREQACILLSHISKGTRLVHILLAHIMNSSNWRKRILACQAVSYLHGNVSQDFKHKLTYLMWKDWNSDVRQAAAKALGSLGLGKEVHDHMRDMLETGDSWEKTEALSMIAQLKLMTAKLLPSFLQCFSDDFTAVRIEACITAAVLQLKDEMVQKTLIQLMWQDGVWKVRAMAIKSMSQIGPTNPQFKEFLLWAVHREQDYRVRIQVCRTIVSLQLQDPEIQTALQESLILELHPLVKKELSQTLEVLSIVPLENELSKMVQTKVSMLCQKDKVIARVMKLEEIIEAGREQPKRILFKEQDIKDKIEGYKDLAGLLDTAFADKSDTDLTSSSKWTNKTELEKLLESPSRHLTQEIQESPKAQDVYKKLFIGGQSIFRRKGKWSGLPLKARKQHYRPHSAE</sequence>
<keyword evidence="4" id="KW-1185">Reference proteome</keyword>
<evidence type="ECO:0000313" key="5">
    <source>
        <dbReference type="RefSeq" id="XP_033807438.1"/>
    </source>
</evidence>
<dbReference type="Gene3D" id="2.60.40.2240">
    <property type="entry name" value="Acyl-CoA thioester hydrolase/BAAT N-terminal domain"/>
    <property type="match status" value="1"/>
</dbReference>
<feature type="domain" description="Acyl-CoA thioester hydrolase/bile acid-CoA amino acid N-acetyltransferase" evidence="3">
    <location>
        <begin position="46"/>
        <end position="170"/>
    </location>
</feature>
<dbReference type="InterPro" id="IPR042490">
    <property type="entry name" value="Thio_Ohase/BAAT_N"/>
</dbReference>
<evidence type="ECO:0000256" key="1">
    <source>
        <dbReference type="ARBA" id="ARBA00006538"/>
    </source>
</evidence>
<dbReference type="GO" id="GO:0047617">
    <property type="term" value="F:fatty acyl-CoA hydrolase activity"/>
    <property type="evidence" value="ECO:0007669"/>
    <property type="project" value="TreeGrafter"/>
</dbReference>
<dbReference type="AlphaFoldDB" id="A0A6P8RQ99"/>
<name>A0A6P8RQ99_GEOSA</name>
<dbReference type="RefSeq" id="XP_033807438.1">
    <property type="nucleotide sequence ID" value="XM_033951547.1"/>
</dbReference>
<comment type="similarity">
    <text evidence="1">Belongs to the C/M/P thioester hydrolase family.</text>
</comment>
<dbReference type="GO" id="GO:0006631">
    <property type="term" value="P:fatty acid metabolic process"/>
    <property type="evidence" value="ECO:0007669"/>
    <property type="project" value="TreeGrafter"/>
</dbReference>
<evidence type="ECO:0000259" key="3">
    <source>
        <dbReference type="Pfam" id="PF04775"/>
    </source>
</evidence>
<dbReference type="Proteomes" id="UP000515159">
    <property type="component" value="Chromosome 7"/>
</dbReference>
<dbReference type="GeneID" id="117363572"/>
<dbReference type="OrthoDB" id="5980716at2759"/>
<dbReference type="InterPro" id="IPR006862">
    <property type="entry name" value="Thio_Ohase/aa_AcTrfase"/>
</dbReference>
<feature type="region of interest" description="Disordered" evidence="2">
    <location>
        <begin position="410"/>
        <end position="467"/>
    </location>
</feature>
<evidence type="ECO:0000313" key="4">
    <source>
        <dbReference type="Proteomes" id="UP000515159"/>
    </source>
</evidence>
<evidence type="ECO:0000256" key="2">
    <source>
        <dbReference type="SAM" id="MobiDB-lite"/>
    </source>
</evidence>
<dbReference type="CTD" id="399671"/>
<accession>A0A6P8RQ99</accession>
<dbReference type="FunFam" id="2.60.40.2240:FF:000001">
    <property type="entry name" value="acyl-coenzyme A thioesterase 4"/>
    <property type="match status" value="1"/>
</dbReference>
<feature type="region of interest" description="Disordered" evidence="2">
    <location>
        <begin position="358"/>
        <end position="382"/>
    </location>
</feature>
<dbReference type="FunCoup" id="A0A6P8RQ99">
    <property type="interactions" value="13"/>
</dbReference>
<protein>
    <submittedName>
        <fullName evidence="5">HEAT repeat-containing protein 4 isoform X1</fullName>
    </submittedName>
</protein>
<gene>
    <name evidence="5" type="primary">HEATR4</name>
</gene>
<dbReference type="Gene3D" id="1.25.10.10">
    <property type="entry name" value="Leucine-rich Repeat Variant"/>
    <property type="match status" value="2"/>
</dbReference>
<dbReference type="InParanoid" id="A0A6P8RQ99"/>
<dbReference type="PANTHER" id="PTHR10824">
    <property type="entry name" value="ACYL-COENZYME A THIOESTERASE-RELATED"/>
    <property type="match status" value="1"/>
</dbReference>
<dbReference type="GO" id="GO:0006637">
    <property type="term" value="P:acyl-CoA metabolic process"/>
    <property type="evidence" value="ECO:0007669"/>
    <property type="project" value="TreeGrafter"/>
</dbReference>
<reference evidence="5" key="1">
    <citation type="submission" date="2025-08" db="UniProtKB">
        <authorList>
            <consortium name="RefSeq"/>
        </authorList>
    </citation>
    <scope>IDENTIFICATION</scope>
</reference>
<dbReference type="SUPFAM" id="SSF53474">
    <property type="entry name" value="alpha/beta-Hydrolases"/>
    <property type="match status" value="1"/>
</dbReference>
<organism evidence="4 5">
    <name type="scientific">Geotrypetes seraphini</name>
    <name type="common">Gaboon caecilian</name>
    <name type="synonym">Caecilia seraphini</name>
    <dbReference type="NCBI Taxonomy" id="260995"/>
    <lineage>
        <taxon>Eukaryota</taxon>
        <taxon>Metazoa</taxon>
        <taxon>Chordata</taxon>
        <taxon>Craniata</taxon>
        <taxon>Vertebrata</taxon>
        <taxon>Euteleostomi</taxon>
        <taxon>Amphibia</taxon>
        <taxon>Gymnophiona</taxon>
        <taxon>Geotrypetes</taxon>
    </lineage>
</organism>
<feature type="compositionally biased region" description="Polar residues" evidence="2">
    <location>
        <begin position="437"/>
        <end position="449"/>
    </location>
</feature>
<dbReference type="PANTHER" id="PTHR10824:SF17">
    <property type="entry name" value="ACYL-COENZYME A THIOESTERASE 6"/>
    <property type="match status" value="1"/>
</dbReference>
<dbReference type="Gene3D" id="3.40.50.1820">
    <property type="entry name" value="alpha/beta hydrolase"/>
    <property type="match status" value="1"/>
</dbReference>